<dbReference type="PROSITE" id="PS51186">
    <property type="entry name" value="GNAT"/>
    <property type="match status" value="1"/>
</dbReference>
<dbReference type="InterPro" id="IPR000182">
    <property type="entry name" value="GNAT_dom"/>
</dbReference>
<evidence type="ECO:0000313" key="5">
    <source>
        <dbReference type="Proteomes" id="UP000220840"/>
    </source>
</evidence>
<dbReference type="RefSeq" id="WP_058294471.1">
    <property type="nucleotide sequence ID" value="NZ_CAKJVD010000052.1"/>
</dbReference>
<dbReference type="InterPro" id="IPR016181">
    <property type="entry name" value="Acyl_CoA_acyltransferase"/>
</dbReference>
<dbReference type="GO" id="GO:0016747">
    <property type="term" value="F:acyltransferase activity, transferring groups other than amino-acyl groups"/>
    <property type="evidence" value="ECO:0007669"/>
    <property type="project" value="InterPro"/>
</dbReference>
<dbReference type="EMBL" id="PDCJ01000001">
    <property type="protein sequence ID" value="PEG30300.1"/>
    <property type="molecule type" value="Genomic_DNA"/>
</dbReference>
<dbReference type="STRING" id="137838.GCA_001458595_01598"/>
<dbReference type="Pfam" id="PF00583">
    <property type="entry name" value="Acetyltransf_1"/>
    <property type="match status" value="1"/>
</dbReference>
<dbReference type="OrthoDB" id="119498at2"/>
<reference evidence="4 6" key="2">
    <citation type="submission" date="2018-06" db="EMBL/GenBank/DDBJ databases">
        <authorList>
            <consortium name="IHU Genomes"/>
        </authorList>
    </citation>
    <scope>NUCLEOTIDE SEQUENCE [LARGE SCALE GENOMIC DNA]</scope>
    <source>
        <strain evidence="4 6">NEC25</strain>
    </source>
</reference>
<protein>
    <submittedName>
        <fullName evidence="3">N-acetyltransferase</fullName>
    </submittedName>
</protein>
<dbReference type="EMBL" id="UWJD01000001">
    <property type="protein sequence ID" value="VCT83663.1"/>
    <property type="molecule type" value="Genomic_DNA"/>
</dbReference>
<keyword evidence="3" id="KW-0808">Transferase</keyword>
<evidence type="ECO:0000313" key="2">
    <source>
        <dbReference type="EMBL" id="CAG9709713.1"/>
    </source>
</evidence>
<dbReference type="SUPFAM" id="SSF55729">
    <property type="entry name" value="Acyl-CoA N-acyltransferases (Nat)"/>
    <property type="match status" value="1"/>
</dbReference>
<evidence type="ECO:0000313" key="3">
    <source>
        <dbReference type="EMBL" id="PEG30300.1"/>
    </source>
</evidence>
<gene>
    <name evidence="2" type="ORF">CNEO_44349</name>
    <name evidence="4" type="ORF">CNEONATNEC25_01260</name>
    <name evidence="3" type="ORF">CQ394_00800</name>
</gene>
<dbReference type="Proteomes" id="UP000789738">
    <property type="component" value="Unassembled WGS sequence"/>
</dbReference>
<reference evidence="2" key="3">
    <citation type="submission" date="2021-10" db="EMBL/GenBank/DDBJ databases">
        <authorList>
            <person name="Mesa V."/>
        </authorList>
    </citation>
    <scope>NUCLEOTIDE SEQUENCE</scope>
    <source>
        <strain evidence="2">CC3_PB</strain>
    </source>
</reference>
<dbReference type="Gene3D" id="3.40.630.30">
    <property type="match status" value="1"/>
</dbReference>
<dbReference type="Proteomes" id="UP000431451">
    <property type="component" value="Unassembled WGS sequence"/>
</dbReference>
<keyword evidence="5" id="KW-1185">Reference proteome</keyword>
<name>A0A2A7MFG8_9CLOT</name>
<reference evidence="3 5" key="1">
    <citation type="submission" date="2017-10" db="EMBL/GenBank/DDBJ databases">
        <title>Effective Description of Clostridium neonatale sp. nov. linked to necrotizing enterocolitis in neonates and a clarification of species assignable to the genus Clostridium (Prazmowski 1880) emend. Lawson and Rainey 2016.</title>
        <authorList>
            <person name="Bernard K."/>
            <person name="Burdz T."/>
            <person name="Wiebe D."/>
            <person name="Balcewich B."/>
            <person name="Alfa M."/>
            <person name="Bernier A.-M."/>
        </authorList>
    </citation>
    <scope>NUCLEOTIDE SEQUENCE [LARGE SCALE GENOMIC DNA]</scope>
    <source>
        <strain evidence="3 5">LCDC99A005</strain>
    </source>
</reference>
<evidence type="ECO:0000313" key="4">
    <source>
        <dbReference type="EMBL" id="VCT83663.1"/>
    </source>
</evidence>
<accession>A0A2A7MFG8</accession>
<dbReference type="AlphaFoldDB" id="A0A2A7MFG8"/>
<organism evidence="3 5">
    <name type="scientific">Clostridium neonatale</name>
    <dbReference type="NCBI Taxonomy" id="137838"/>
    <lineage>
        <taxon>Bacteria</taxon>
        <taxon>Bacillati</taxon>
        <taxon>Bacillota</taxon>
        <taxon>Clostridia</taxon>
        <taxon>Eubacteriales</taxon>
        <taxon>Clostridiaceae</taxon>
        <taxon>Clostridium</taxon>
    </lineage>
</organism>
<dbReference type="GeneID" id="68876611"/>
<evidence type="ECO:0000313" key="6">
    <source>
        <dbReference type="Proteomes" id="UP000431451"/>
    </source>
</evidence>
<evidence type="ECO:0000259" key="1">
    <source>
        <dbReference type="PROSITE" id="PS51186"/>
    </source>
</evidence>
<proteinExistence type="predicted"/>
<sequence>MNYRRATNSDIDSLVNMRIAYLNDDYGVLDEITEEKIKKSLPDYFSKHLNHDLFAYLSEDDNMCIVATALLLVAEKPANPNFITGKTGAVLNVYTDKNYRRLGIAKHLMEMLLSDAEKMRLDFVELKATKDGYPLYKKIGFLEEKSNYTSMKYIFEDN</sequence>
<dbReference type="CDD" id="cd04301">
    <property type="entry name" value="NAT_SF"/>
    <property type="match status" value="1"/>
</dbReference>
<dbReference type="Proteomes" id="UP000220840">
    <property type="component" value="Unassembled WGS sequence"/>
</dbReference>
<feature type="domain" description="N-acetyltransferase" evidence="1">
    <location>
        <begin position="1"/>
        <end position="158"/>
    </location>
</feature>
<dbReference type="EMBL" id="CAKJVE010000004">
    <property type="protein sequence ID" value="CAG9709713.1"/>
    <property type="molecule type" value="Genomic_DNA"/>
</dbReference>